<dbReference type="Gene3D" id="1.10.287.110">
    <property type="entry name" value="DnaJ domain"/>
    <property type="match status" value="1"/>
</dbReference>
<feature type="domain" description="J" evidence="1">
    <location>
        <begin position="45"/>
        <end position="72"/>
    </location>
</feature>
<dbReference type="AlphaFoldDB" id="M8C0W7"/>
<sequence length="78" mass="8656">MASTTRYWCNIHTTSVGLPLACAAPRKNRGRRRRGGGLVVFAAADYYATLGVQRSATIKDIKAAYRKLARQVTMEHKC</sequence>
<protein>
    <recommendedName>
        <fullName evidence="1">J domain-containing protein</fullName>
    </recommendedName>
</protein>
<proteinExistence type="predicted"/>
<dbReference type="CDD" id="cd06257">
    <property type="entry name" value="DnaJ"/>
    <property type="match status" value="1"/>
</dbReference>
<organism evidence="2">
    <name type="scientific">Aegilops tauschii</name>
    <name type="common">Tausch's goatgrass</name>
    <name type="synonym">Aegilops squarrosa</name>
    <dbReference type="NCBI Taxonomy" id="37682"/>
    <lineage>
        <taxon>Eukaryota</taxon>
        <taxon>Viridiplantae</taxon>
        <taxon>Streptophyta</taxon>
        <taxon>Embryophyta</taxon>
        <taxon>Tracheophyta</taxon>
        <taxon>Spermatophyta</taxon>
        <taxon>Magnoliopsida</taxon>
        <taxon>Liliopsida</taxon>
        <taxon>Poales</taxon>
        <taxon>Poaceae</taxon>
        <taxon>BOP clade</taxon>
        <taxon>Pooideae</taxon>
        <taxon>Triticodae</taxon>
        <taxon>Triticeae</taxon>
        <taxon>Triticinae</taxon>
        <taxon>Aegilops</taxon>
    </lineage>
</organism>
<dbReference type="Pfam" id="PF00226">
    <property type="entry name" value="DnaJ"/>
    <property type="match status" value="1"/>
</dbReference>
<evidence type="ECO:0000313" key="2">
    <source>
        <dbReference type="EnsemblPlants" id="EMT27693"/>
    </source>
</evidence>
<dbReference type="InterPro" id="IPR001623">
    <property type="entry name" value="DnaJ_domain"/>
</dbReference>
<dbReference type="InterPro" id="IPR036869">
    <property type="entry name" value="J_dom_sf"/>
</dbReference>
<dbReference type="ExpressionAtlas" id="M8C0W7">
    <property type="expression patterns" value="baseline"/>
</dbReference>
<dbReference type="EnsemblPlants" id="EMT27693">
    <property type="protein sequence ID" value="EMT27693"/>
    <property type="gene ID" value="F775_42972"/>
</dbReference>
<evidence type="ECO:0000259" key="1">
    <source>
        <dbReference type="Pfam" id="PF00226"/>
    </source>
</evidence>
<accession>M8C0W7</accession>
<dbReference type="SUPFAM" id="SSF46565">
    <property type="entry name" value="Chaperone J-domain"/>
    <property type="match status" value="1"/>
</dbReference>
<name>M8C0W7_AEGTA</name>
<dbReference type="GO" id="GO:0005783">
    <property type="term" value="C:endoplasmic reticulum"/>
    <property type="evidence" value="ECO:0007669"/>
    <property type="project" value="UniProtKB-ARBA"/>
</dbReference>
<reference evidence="2" key="1">
    <citation type="submission" date="2015-06" db="UniProtKB">
        <authorList>
            <consortium name="EnsemblPlants"/>
        </authorList>
    </citation>
    <scope>IDENTIFICATION</scope>
</reference>